<dbReference type="EMBL" id="JPGG01000018">
    <property type="protein sequence ID" value="KGC10343.1"/>
    <property type="molecule type" value="Genomic_DNA"/>
</dbReference>
<dbReference type="RefSeq" id="WP_036052282.1">
    <property type="nucleotide sequence ID" value="NZ_CADEVY010000001.1"/>
</dbReference>
<dbReference type="Proteomes" id="UP000029590">
    <property type="component" value="Unassembled WGS sequence"/>
</dbReference>
<gene>
    <name evidence="2" type="ORF">DM48_6445</name>
</gene>
<dbReference type="KEGG" id="bgo:BM43_2451"/>
<comment type="caution">
    <text evidence="2">The sequence shown here is derived from an EMBL/GenBank/DDBJ whole genome shotgun (WGS) entry which is preliminary data.</text>
</comment>
<dbReference type="InterPro" id="IPR028969">
    <property type="entry name" value="Imm52"/>
</dbReference>
<reference evidence="2 3" key="1">
    <citation type="submission" date="2014-04" db="EMBL/GenBank/DDBJ databases">
        <authorList>
            <person name="Bishop-Lilly K.A."/>
            <person name="Broomall S.M."/>
            <person name="Chain P.S."/>
            <person name="Chertkov O."/>
            <person name="Coyne S.R."/>
            <person name="Daligault H.E."/>
            <person name="Davenport K.W."/>
            <person name="Erkkila T."/>
            <person name="Frey K.G."/>
            <person name="Gibbons H.S."/>
            <person name="Gu W."/>
            <person name="Jaissle J."/>
            <person name="Johnson S.L."/>
            <person name="Koroleva G.I."/>
            <person name="Ladner J.T."/>
            <person name="Lo C.-C."/>
            <person name="Minogue T.D."/>
            <person name="Munk C."/>
            <person name="Palacios G.F."/>
            <person name="Redden C.L."/>
            <person name="Rosenzweig C.N."/>
            <person name="Scholz M.B."/>
            <person name="Teshima H."/>
            <person name="Xu Y."/>
        </authorList>
    </citation>
    <scope>NUCLEOTIDE SEQUENCE [LARGE SCALE GENOMIC DNA]</scope>
    <source>
        <strain evidence="3">gladioli</strain>
    </source>
</reference>
<sequence>MKIDCIIKSGGIAPTDFSGMFARIGAIIDVMSMAEPLLARPNWRMKGYTLEEAQARAVYALDSGVNRTRLAELEDEYRGKDVSSIGIWSDGRREGLGASIEIMACGGTFPDTVSVDARGAFLDRKNIVASIVARSAQEFAPVAITAAPDDYEAQQAFDDRPGVGWMLYLPVELTAQQIPEARELIPVVSADGGRRLGTIIVSIEDEPFSIDNEAHLVAAHDIEVRLISMDLLPRFIDI</sequence>
<proteinExistence type="predicted"/>
<accession>A0AAW3ER81</accession>
<evidence type="ECO:0000259" key="1">
    <source>
        <dbReference type="Pfam" id="PF15579"/>
    </source>
</evidence>
<organism evidence="2 3">
    <name type="scientific">Burkholderia gladioli</name>
    <name type="common">Pseudomonas marginata</name>
    <name type="synonym">Phytomonas marginata</name>
    <dbReference type="NCBI Taxonomy" id="28095"/>
    <lineage>
        <taxon>Bacteria</taxon>
        <taxon>Pseudomonadati</taxon>
        <taxon>Pseudomonadota</taxon>
        <taxon>Betaproteobacteria</taxon>
        <taxon>Burkholderiales</taxon>
        <taxon>Burkholderiaceae</taxon>
        <taxon>Burkholderia</taxon>
    </lineage>
</organism>
<protein>
    <submittedName>
        <fullName evidence="2">Immunity 32 family protein</fullName>
    </submittedName>
</protein>
<dbReference type="AlphaFoldDB" id="A0AAW3ER81"/>
<name>A0AAW3ER81_BURGA</name>
<evidence type="ECO:0000313" key="2">
    <source>
        <dbReference type="EMBL" id="KGC10343.1"/>
    </source>
</evidence>
<dbReference type="Pfam" id="PF15579">
    <property type="entry name" value="Imm52"/>
    <property type="match status" value="1"/>
</dbReference>
<evidence type="ECO:0000313" key="3">
    <source>
        <dbReference type="Proteomes" id="UP000029590"/>
    </source>
</evidence>
<feature type="domain" description="Immunity protein 52" evidence="1">
    <location>
        <begin position="23"/>
        <end position="231"/>
    </location>
</feature>